<dbReference type="InterPro" id="IPR026444">
    <property type="entry name" value="Secre_tail"/>
</dbReference>
<dbReference type="InterPro" id="IPR001769">
    <property type="entry name" value="Gingipain"/>
</dbReference>
<dbReference type="Pfam" id="PF01364">
    <property type="entry name" value="Peptidase_C25"/>
    <property type="match status" value="1"/>
</dbReference>
<keyword evidence="5" id="KW-1185">Reference proteome</keyword>
<dbReference type="NCBIfam" id="NF033707">
    <property type="entry name" value="T9SS_sortase"/>
    <property type="match status" value="1"/>
</dbReference>
<gene>
    <name evidence="4" type="ORF">GGR32_001760</name>
</gene>
<keyword evidence="1 2" id="KW-0732">Signal</keyword>
<dbReference type="InterPro" id="IPR029030">
    <property type="entry name" value="Caspase-like_dom_sf"/>
</dbReference>
<comment type="caution">
    <text evidence="4">The sequence shown here is derived from an EMBL/GenBank/DDBJ whole genome shotgun (WGS) entry which is preliminary data.</text>
</comment>
<sequence>MKFFYTFFLLSCCAVVFAQQKSFTLIWDNQKQISFDKNQFIVPGFQDEYFFYSVDKQQVLFTAQWQATQNEGGVKLTQVAYQDIGDNFLENININELPLQPVLSLETHNARNKKYTSLSVTPLVRQNGQVKKITSFSVSYTVGGTNARFANQFTQQQGIVNSVLASGDWYRFYVKETGVHKISRNFLRNLGMDVSAINPQTIKVYGHGGEMLPLANAIPQDYDIPEIAIQIVGGEDGSFDENDYVLFYASAANQHWNDESKTFQNLYADKSYYYITTTGGAGKRVQTYVEPTANATTVIDRFDDVQFYETDLYNIAKTGRRWLGDRFDVENERTYEFSFPNLITTTPIRYGVGAGNASASTTSMRVALNGEEVGSLNFSAITDAIYGRYAYVAGNHSVSSGDISAKLTYHNNGNPSSLAYLDYIFIEAQRALKVEDKSLKFQYKQAATLPGVGQYQLQNTQQVTQIWDVTNPQQIASIQNTNAASTMQFKANMGELRTYIALLNDYYRPYKDANAKVENINLKGNIFTDAQGNFTDVDYLMVTSKELLPQAMRLANYRSTTDNLNIKVVLDQDIYTEFNSGKQDIAAIRNFVKYIYDNASSNEKRIKYLCLFGDASVDYKDRLQNNNNIIPTYQHLGGLSFSVSSSTTASDDFFGMLDANEGSMNSAEKLDIAVGRILADNPQLAKTLVDKIIAYEGRDSYGAWRNNFVLISDDPDKESDKNLQFVLDGVGDEISEKKPFINVKKIHADAYVQESSSGGDRYPQVNQAINEAIEVGACVVNYLGHGGETGLGHERFVTLEGIKQWQNENKYNVFVTVTCEFTRFDNPYVVSPGEENLFNTKGGSAAMVSTIRTISINTGQTFNQVFAPFLFDYEDNYISVAESVRLGKNSVSSADRRTIFYFGDPAMKLSLAKPKINLTAINDVPIAQSQDTLKALSKVKLSGEVVTENGSLLQNYNGELSTVIFDKRIKRKTLGNDGTTSNGELVIMEFTTLGEIIFRGKASVKQGKFDIEFVVPKDISIPVGDGRVSFYAIQDGVLLDNRGYNNAILVGGLNENAPEDNKGPEIELYMNDENFVNGGITNHSPYILAKLSDENGINTASGIGHDLVAILDDDETNPYVLNDYYETEMDDYTKGTAYYKLRDLEEGLHTLKFRAWDVYNNSSTAEIQFVVAGKDELKITNVLNYPNPFHNYTEFWFNHNRPFEPLEVQVQVFTVTGKVVWTANRLITTSGFLSRDISWDGKDDFGDAIGKGVYVYKLTVKSTLTNKKVEKYEKLVIL</sequence>
<feature type="signal peptide" evidence="2">
    <location>
        <begin position="1"/>
        <end position="18"/>
    </location>
</feature>
<accession>A0A840EJB4</accession>
<dbReference type="AlphaFoldDB" id="A0A840EJB4"/>
<protein>
    <recommendedName>
        <fullName evidence="3">Gingipain domain-containing protein</fullName>
    </recommendedName>
</protein>
<dbReference type="RefSeq" id="WP_183477810.1">
    <property type="nucleotide sequence ID" value="NZ_JACIFO010000006.1"/>
</dbReference>
<dbReference type="EMBL" id="JACIFO010000006">
    <property type="protein sequence ID" value="MBB4119462.1"/>
    <property type="molecule type" value="Genomic_DNA"/>
</dbReference>
<dbReference type="SUPFAM" id="SSF52129">
    <property type="entry name" value="Caspase-like"/>
    <property type="match status" value="1"/>
</dbReference>
<reference evidence="4 5" key="1">
    <citation type="submission" date="2020-08" db="EMBL/GenBank/DDBJ databases">
        <title>Genomic Encyclopedia of Type Strains, Phase IV (KMG-IV): sequencing the most valuable type-strain genomes for metagenomic binning, comparative biology and taxonomic classification.</title>
        <authorList>
            <person name="Goeker M."/>
        </authorList>
    </citation>
    <scope>NUCLEOTIDE SEQUENCE [LARGE SCALE GENOMIC DNA]</scope>
    <source>
        <strain evidence="4 5">DSM 29568</strain>
    </source>
</reference>
<feature type="domain" description="Gingipain" evidence="3">
    <location>
        <begin position="539"/>
        <end position="909"/>
    </location>
</feature>
<dbReference type="InterPro" id="IPR029031">
    <property type="entry name" value="Gingipain_N_sf"/>
</dbReference>
<dbReference type="GO" id="GO:0006508">
    <property type="term" value="P:proteolysis"/>
    <property type="evidence" value="ECO:0007669"/>
    <property type="project" value="InterPro"/>
</dbReference>
<dbReference type="Proteomes" id="UP000553034">
    <property type="component" value="Unassembled WGS sequence"/>
</dbReference>
<proteinExistence type="predicted"/>
<dbReference type="Gene3D" id="2.60.40.4070">
    <property type="match status" value="1"/>
</dbReference>
<evidence type="ECO:0000256" key="1">
    <source>
        <dbReference type="ARBA" id="ARBA00022729"/>
    </source>
</evidence>
<evidence type="ECO:0000259" key="3">
    <source>
        <dbReference type="Pfam" id="PF01364"/>
    </source>
</evidence>
<evidence type="ECO:0000256" key="2">
    <source>
        <dbReference type="SAM" id="SignalP"/>
    </source>
</evidence>
<dbReference type="Gene3D" id="3.40.50.10390">
    <property type="entry name" value="Gingipain r, domain 1"/>
    <property type="match status" value="1"/>
</dbReference>
<dbReference type="GO" id="GO:0008234">
    <property type="term" value="F:cysteine-type peptidase activity"/>
    <property type="evidence" value="ECO:0007669"/>
    <property type="project" value="InterPro"/>
</dbReference>
<dbReference type="NCBIfam" id="TIGR04183">
    <property type="entry name" value="Por_Secre_tail"/>
    <property type="match status" value="1"/>
</dbReference>
<feature type="chain" id="PRO_5032285558" description="Gingipain domain-containing protein" evidence="2">
    <location>
        <begin position="19"/>
        <end position="1278"/>
    </location>
</feature>
<evidence type="ECO:0000313" key="4">
    <source>
        <dbReference type="EMBL" id="MBB4119462.1"/>
    </source>
</evidence>
<dbReference type="CDD" id="cd02258">
    <property type="entry name" value="Peptidase_C25_N"/>
    <property type="match status" value="1"/>
</dbReference>
<organism evidence="4 5">
    <name type="scientific">Mesonia hippocampi</name>
    <dbReference type="NCBI Taxonomy" id="1628250"/>
    <lineage>
        <taxon>Bacteria</taxon>
        <taxon>Pseudomonadati</taxon>
        <taxon>Bacteroidota</taxon>
        <taxon>Flavobacteriia</taxon>
        <taxon>Flavobacteriales</taxon>
        <taxon>Flavobacteriaceae</taxon>
        <taxon>Mesonia</taxon>
    </lineage>
</organism>
<evidence type="ECO:0000313" key="5">
    <source>
        <dbReference type="Proteomes" id="UP000553034"/>
    </source>
</evidence>
<name>A0A840EJB4_9FLAO</name>
<dbReference type="Gene3D" id="3.40.50.1460">
    <property type="match status" value="1"/>
</dbReference>